<evidence type="ECO:0000313" key="1">
    <source>
        <dbReference type="EMBL" id="CAD7429839.1"/>
    </source>
</evidence>
<organism evidence="1">
    <name type="scientific">Timema monikensis</name>
    <dbReference type="NCBI Taxonomy" id="170555"/>
    <lineage>
        <taxon>Eukaryota</taxon>
        <taxon>Metazoa</taxon>
        <taxon>Ecdysozoa</taxon>
        <taxon>Arthropoda</taxon>
        <taxon>Hexapoda</taxon>
        <taxon>Insecta</taxon>
        <taxon>Pterygota</taxon>
        <taxon>Neoptera</taxon>
        <taxon>Polyneoptera</taxon>
        <taxon>Phasmatodea</taxon>
        <taxon>Timematodea</taxon>
        <taxon>Timematoidea</taxon>
        <taxon>Timematidae</taxon>
        <taxon>Timema</taxon>
    </lineage>
</organism>
<dbReference type="AlphaFoldDB" id="A0A7R9HPF6"/>
<accession>A0A7R9HPF6</accession>
<gene>
    <name evidence="1" type="ORF">TMSB3V08_LOCUS6614</name>
</gene>
<reference evidence="1" key="1">
    <citation type="submission" date="2020-11" db="EMBL/GenBank/DDBJ databases">
        <authorList>
            <person name="Tran Van P."/>
        </authorList>
    </citation>
    <scope>NUCLEOTIDE SEQUENCE</scope>
</reference>
<protein>
    <submittedName>
        <fullName evidence="1">Uncharacterized protein</fullName>
    </submittedName>
</protein>
<name>A0A7R9HPF6_9NEOP</name>
<sequence>MKADTVPPVSLNVKQENEIMAKAVAGVKNINISKPTIKVKNITFERKTTVIAGKSLKENVVQRTALGELSNKILSRDEDSTSTTSIVKKEVVKTRSLAVATIHNVLPSANKVAAIPNEAMQAEYEPRASTMLSTGRVRAEYEPRASTMLSTGRV</sequence>
<dbReference type="EMBL" id="OB794242">
    <property type="protein sequence ID" value="CAD7429839.1"/>
    <property type="molecule type" value="Genomic_DNA"/>
</dbReference>
<proteinExistence type="predicted"/>